<evidence type="ECO:0000256" key="1">
    <source>
        <dbReference type="SAM" id="MobiDB-lite"/>
    </source>
</evidence>
<dbReference type="Proteomes" id="UP000186894">
    <property type="component" value="Unassembled WGS sequence"/>
</dbReference>
<name>A0A1Q8ZR31_9HYPH</name>
<feature type="region of interest" description="Disordered" evidence="1">
    <location>
        <begin position="176"/>
        <end position="201"/>
    </location>
</feature>
<comment type="caution">
    <text evidence="2">The sequence shown here is derived from an EMBL/GenBank/DDBJ whole genome shotgun (WGS) entry which is preliminary data.</text>
</comment>
<evidence type="ECO:0000313" key="3">
    <source>
        <dbReference type="Proteomes" id="UP000186894"/>
    </source>
</evidence>
<gene>
    <name evidence="2" type="ORF">BJF95_08520</name>
</gene>
<dbReference type="AlphaFoldDB" id="A0A1Q8ZR31"/>
<evidence type="ECO:0000313" key="2">
    <source>
        <dbReference type="EMBL" id="OLP44545.1"/>
    </source>
</evidence>
<dbReference type="STRING" id="1867956.BJF95_08520"/>
<dbReference type="EMBL" id="MKIM01000027">
    <property type="protein sequence ID" value="OLP44545.1"/>
    <property type="molecule type" value="Genomic_DNA"/>
</dbReference>
<reference evidence="2 3" key="1">
    <citation type="submission" date="2016-09" db="EMBL/GenBank/DDBJ databases">
        <title>Rhizobium oryziradicis sp. nov., isolated from the root of rice.</title>
        <authorList>
            <person name="Zhao J."/>
            <person name="Zhang X."/>
        </authorList>
    </citation>
    <scope>NUCLEOTIDE SEQUENCE [LARGE SCALE GENOMIC DNA]</scope>
    <source>
        <strain evidence="2 3">N19</strain>
    </source>
</reference>
<proteinExistence type="predicted"/>
<keyword evidence="3" id="KW-1185">Reference proteome</keyword>
<organism evidence="2 3">
    <name type="scientific">Rhizobium oryziradicis</name>
    <dbReference type="NCBI Taxonomy" id="1867956"/>
    <lineage>
        <taxon>Bacteria</taxon>
        <taxon>Pseudomonadati</taxon>
        <taxon>Pseudomonadota</taxon>
        <taxon>Alphaproteobacteria</taxon>
        <taxon>Hyphomicrobiales</taxon>
        <taxon>Rhizobiaceae</taxon>
        <taxon>Rhizobium/Agrobacterium group</taxon>
        <taxon>Rhizobium</taxon>
    </lineage>
</organism>
<protein>
    <submittedName>
        <fullName evidence="2">Uncharacterized protein</fullName>
    </submittedName>
</protein>
<accession>A0A1Q8ZR31</accession>
<sequence>MARDREVGQLRRNPKGGIDYVFYLAQAVASIRGTDVSVAAPPAPQIASPPSLSDPGSLVDGNSTPDAELVVTKRVPSIPTSQEAPGEADLLKRHSTFIPQSAFGRAFACLSSLLTGNGLPRDEEGNLDEEALENTMGIMRGSLGAYRAMVDDFDAVDKGRNRPNINLVRKKASRRKLRSSVSAAGVESRNSPQTELSADPPDMFYPMEIAGVCRTVTDTAKSIDQNTERQGQHQISELASVSFAMHSALQKHQLYERGSRRHRLVEALNDYFDSGGTVPVHRRSLWNRLSVSEVDVTRAERVIVQDYEAVSAAPSVKVELAGSASAIVAIYPGLDKHQHYERGSTESLLVEILNQDLLEGGITRSRGGKIDRRRLTRKFDFSVTAMTYYLDILRDYETATGGLQNSVEARIPEIEAWLARSLADGTLQVRDGKVERKSLALRFKFSQNKTVFIRNPRLLALVEKYDAIITQTGYLPSSLKHEIEQVRTAIANGVPLHITGMSYDRTALASITGISFGRILSTPFIEVIAEADRQLVCSLERDPLCSMFAGRLFSFRELLELGWSEAFLTKLNSSFLKAFKTSKKDVAKSAFLALLELLRFLATSPDPDCQAVKAGLNTGRITAVEPKRWTRATQGYADSVSERADLNGAAAAAKLKAANKVIRHLANDRAFPELDLPLKATGGRSQHRRTIAQPSASDGVDDYLAFATLMLDEGSRLRGIDIENEVEAGFLKSLRGELASRALKPGDTPATVILQVLKRRLALIEDAVAAVYIRWMEHWERGQTLIAAGRDFGDEWKIRLVPETGNSGNRRSLMREAFPLDNPERALANLTRLISDRFGGIYPKTDSILGQFFAKRALEFGGKPNIEALITPHRDAVGAVLLLYLIRSGANVAVGRSLFVDATEPSEITGCVHVNGQKARARGKPIHAHLDKRSHAARGIEWVLSAGAELRSALNADEARLLFVANFGSGPKLIEEWAVRDLFKKIVADVPELADLDLTPSMLRPTVLLIAALEGGASARVAAGLGQHGLNVGQGYTDHPPTRFMRDEEMRSFMDAWETLTVYAEDDAQALLGFSKAEVERKVADLRETGLGTLCKDLHGRPGSNGASCTQLDCWNNCPQLIVIARANDLALMIIWRASLLEAQAVWVRDRPERWYFVWYPWLLFIDTVESKILATTMARIWRQALVLAEQVMAHPNFRHRRPF</sequence>